<reference evidence="1" key="1">
    <citation type="journal article" date="2021" name="Environ. Microbiol.">
        <title>Gene family expansions and transcriptome signatures uncover fungal adaptations to wood decay.</title>
        <authorList>
            <person name="Hage H."/>
            <person name="Miyauchi S."/>
            <person name="Viragh M."/>
            <person name="Drula E."/>
            <person name="Min B."/>
            <person name="Chaduli D."/>
            <person name="Navarro D."/>
            <person name="Favel A."/>
            <person name="Norest M."/>
            <person name="Lesage-Meessen L."/>
            <person name="Balint B."/>
            <person name="Merenyi Z."/>
            <person name="de Eugenio L."/>
            <person name="Morin E."/>
            <person name="Martinez A.T."/>
            <person name="Baldrian P."/>
            <person name="Stursova M."/>
            <person name="Martinez M.J."/>
            <person name="Novotny C."/>
            <person name="Magnuson J.K."/>
            <person name="Spatafora J.W."/>
            <person name="Maurice S."/>
            <person name="Pangilinan J."/>
            <person name="Andreopoulos W."/>
            <person name="LaButti K."/>
            <person name="Hundley H."/>
            <person name="Na H."/>
            <person name="Kuo A."/>
            <person name="Barry K."/>
            <person name="Lipzen A."/>
            <person name="Henrissat B."/>
            <person name="Riley R."/>
            <person name="Ahrendt S."/>
            <person name="Nagy L.G."/>
            <person name="Grigoriev I.V."/>
            <person name="Martin F."/>
            <person name="Rosso M.N."/>
        </authorList>
    </citation>
    <scope>NUCLEOTIDE SEQUENCE</scope>
    <source>
        <strain evidence="1">CBS 384.51</strain>
    </source>
</reference>
<accession>A0ACB8TWZ2</accession>
<evidence type="ECO:0000313" key="1">
    <source>
        <dbReference type="EMBL" id="KAI0086479.1"/>
    </source>
</evidence>
<keyword evidence="2" id="KW-1185">Reference proteome</keyword>
<protein>
    <submittedName>
        <fullName evidence="1">Uncharacterized protein</fullName>
    </submittedName>
</protein>
<gene>
    <name evidence="1" type="ORF">BDY19DRAFT_960091</name>
</gene>
<name>A0ACB8TWZ2_9APHY</name>
<sequence>MSVVSQFDTCSKCGSVAEDGVPLQRCSRCKLALYCDKKCQTTAWKGHKRVCKALPPSLKLSNPEESVKATRLLGGYNRPFYPRDTVVPPSHPVWTTGAISPISQIVGVPLLIHREVEEQSLSDPSKGDKDNQAVTYLMIDPETGLAPARWQKNIGPVTIVRADHKHLSPVALEMIWMFCDEILERFGDEGTPPLSKYRKEEFDEFCRKYQEEYVMNNIRADEISTETLPL</sequence>
<comment type="caution">
    <text evidence="1">The sequence shown here is derived from an EMBL/GenBank/DDBJ whole genome shotgun (WGS) entry which is preliminary data.</text>
</comment>
<organism evidence="1 2">
    <name type="scientific">Irpex rosettiformis</name>
    <dbReference type="NCBI Taxonomy" id="378272"/>
    <lineage>
        <taxon>Eukaryota</taxon>
        <taxon>Fungi</taxon>
        <taxon>Dikarya</taxon>
        <taxon>Basidiomycota</taxon>
        <taxon>Agaricomycotina</taxon>
        <taxon>Agaricomycetes</taxon>
        <taxon>Polyporales</taxon>
        <taxon>Irpicaceae</taxon>
        <taxon>Irpex</taxon>
    </lineage>
</organism>
<dbReference type="EMBL" id="MU274923">
    <property type="protein sequence ID" value="KAI0086479.1"/>
    <property type="molecule type" value="Genomic_DNA"/>
</dbReference>
<dbReference type="Proteomes" id="UP001055072">
    <property type="component" value="Unassembled WGS sequence"/>
</dbReference>
<proteinExistence type="predicted"/>
<evidence type="ECO:0000313" key="2">
    <source>
        <dbReference type="Proteomes" id="UP001055072"/>
    </source>
</evidence>